<reference evidence="2" key="1">
    <citation type="journal article" date="2023" name="Science">
        <title>Genome structures resolve the early diversification of teleost fishes.</title>
        <authorList>
            <person name="Parey E."/>
            <person name="Louis A."/>
            <person name="Montfort J."/>
            <person name="Bouchez O."/>
            <person name="Roques C."/>
            <person name="Iampietro C."/>
            <person name="Lluch J."/>
            <person name="Castinel A."/>
            <person name="Donnadieu C."/>
            <person name="Desvignes T."/>
            <person name="Floi Bucao C."/>
            <person name="Jouanno E."/>
            <person name="Wen M."/>
            <person name="Mejri S."/>
            <person name="Dirks R."/>
            <person name="Jansen H."/>
            <person name="Henkel C."/>
            <person name="Chen W.J."/>
            <person name="Zahm M."/>
            <person name="Cabau C."/>
            <person name="Klopp C."/>
            <person name="Thompson A.W."/>
            <person name="Robinson-Rechavi M."/>
            <person name="Braasch I."/>
            <person name="Lecointre G."/>
            <person name="Bobe J."/>
            <person name="Postlethwait J.H."/>
            <person name="Berthelot C."/>
            <person name="Roest Crollius H."/>
            <person name="Guiguen Y."/>
        </authorList>
    </citation>
    <scope>NUCLEOTIDE SEQUENCE</scope>
    <source>
        <strain evidence="2">NC1722</strain>
    </source>
</reference>
<proteinExistence type="predicted"/>
<evidence type="ECO:0008006" key="4">
    <source>
        <dbReference type="Google" id="ProtNLM"/>
    </source>
</evidence>
<dbReference type="EMBL" id="JAINUG010000265">
    <property type="protein sequence ID" value="KAJ8384788.1"/>
    <property type="molecule type" value="Genomic_DNA"/>
</dbReference>
<protein>
    <recommendedName>
        <fullName evidence="4">Secreted protein</fullName>
    </recommendedName>
</protein>
<gene>
    <name evidence="2" type="ORF">AAFF_G00198740</name>
</gene>
<keyword evidence="3" id="KW-1185">Reference proteome</keyword>
<comment type="caution">
    <text evidence="2">The sequence shown here is derived from an EMBL/GenBank/DDBJ whole genome shotgun (WGS) entry which is preliminary data.</text>
</comment>
<dbReference type="Proteomes" id="UP001221898">
    <property type="component" value="Unassembled WGS sequence"/>
</dbReference>
<sequence>MMIVLLQFVSRITLPFHFLLNIFMAAVPDHHCDIGDLDGGDAFVSLTQDQRLRSVFQHRKMGLQVPVRCSRSLSSTSCTTPPTPLRYLQSHVKMDGCMTPAPSPLL</sequence>
<dbReference type="AlphaFoldDB" id="A0AAD7RI65"/>
<name>A0AAD7RI65_9TELE</name>
<feature type="signal peptide" evidence="1">
    <location>
        <begin position="1"/>
        <end position="15"/>
    </location>
</feature>
<keyword evidence="1" id="KW-0732">Signal</keyword>
<evidence type="ECO:0000313" key="2">
    <source>
        <dbReference type="EMBL" id="KAJ8384788.1"/>
    </source>
</evidence>
<organism evidence="2 3">
    <name type="scientific">Aldrovandia affinis</name>
    <dbReference type="NCBI Taxonomy" id="143900"/>
    <lineage>
        <taxon>Eukaryota</taxon>
        <taxon>Metazoa</taxon>
        <taxon>Chordata</taxon>
        <taxon>Craniata</taxon>
        <taxon>Vertebrata</taxon>
        <taxon>Euteleostomi</taxon>
        <taxon>Actinopterygii</taxon>
        <taxon>Neopterygii</taxon>
        <taxon>Teleostei</taxon>
        <taxon>Notacanthiformes</taxon>
        <taxon>Halosauridae</taxon>
        <taxon>Aldrovandia</taxon>
    </lineage>
</organism>
<accession>A0AAD7RI65</accession>
<feature type="chain" id="PRO_5042085413" description="Secreted protein" evidence="1">
    <location>
        <begin position="16"/>
        <end position="106"/>
    </location>
</feature>
<evidence type="ECO:0000256" key="1">
    <source>
        <dbReference type="SAM" id="SignalP"/>
    </source>
</evidence>
<evidence type="ECO:0000313" key="3">
    <source>
        <dbReference type="Proteomes" id="UP001221898"/>
    </source>
</evidence>